<sequence>MAILNVTNDRFDGLEILHANIFTPGQGICLQRLAPEKSLTFKFDHSLAYGSWYDIQIIGRNPDNSDKLLRYLKKGIYLSYRKTIKITEITDEKHRDHGAEWKCGSCNQANVGSVAICEYCYTNKSQTIIAILSCIPLLGIPFSVTNAILRCGKAAQSNNRADNINAGLATTFAVIDIITAPLIVGSLIQIPAKVAAETGVKLTGKTVFCEAGKPLLEAFVKELGTGGIVIGANMTKGVVQTAVGKVL</sequence>
<feature type="domain" description="RanBP2-type" evidence="4">
    <location>
        <begin position="101"/>
        <end position="120"/>
    </location>
</feature>
<dbReference type="InterPro" id="IPR001876">
    <property type="entry name" value="Znf_RanBP2"/>
</dbReference>
<dbReference type="GO" id="GO:0008270">
    <property type="term" value="F:zinc ion binding"/>
    <property type="evidence" value="ECO:0007669"/>
    <property type="project" value="UniProtKB-KW"/>
</dbReference>
<keyword evidence="2" id="KW-0863">Zinc-finger</keyword>
<keyword evidence="6" id="KW-1185">Reference proteome</keyword>
<dbReference type="PROSITE" id="PS01358">
    <property type="entry name" value="ZF_RANBP2_1"/>
    <property type="match status" value="1"/>
</dbReference>
<keyword evidence="3" id="KW-0862">Zinc</keyword>
<dbReference type="OrthoDB" id="10035601at2759"/>
<evidence type="ECO:0000256" key="2">
    <source>
        <dbReference type="ARBA" id="ARBA00022771"/>
    </source>
</evidence>
<comment type="caution">
    <text evidence="5">The sequence shown here is derived from an EMBL/GenBank/DDBJ whole genome shotgun (WGS) entry which is preliminary data.</text>
</comment>
<evidence type="ECO:0000313" key="5">
    <source>
        <dbReference type="EMBL" id="CAF1431239.1"/>
    </source>
</evidence>
<gene>
    <name evidence="5" type="ORF">QVE165_LOCUS38967</name>
</gene>
<dbReference type="EMBL" id="CAJNOM010000426">
    <property type="protein sequence ID" value="CAF1431239.1"/>
    <property type="molecule type" value="Genomic_DNA"/>
</dbReference>
<reference evidence="5" key="1">
    <citation type="submission" date="2021-02" db="EMBL/GenBank/DDBJ databases">
        <authorList>
            <person name="Nowell W R."/>
        </authorList>
    </citation>
    <scope>NUCLEOTIDE SEQUENCE</scope>
</reference>
<evidence type="ECO:0000313" key="6">
    <source>
        <dbReference type="Proteomes" id="UP000663832"/>
    </source>
</evidence>
<evidence type="ECO:0000259" key="4">
    <source>
        <dbReference type="PROSITE" id="PS01358"/>
    </source>
</evidence>
<dbReference type="AlphaFoldDB" id="A0A815NFF3"/>
<evidence type="ECO:0000256" key="3">
    <source>
        <dbReference type="ARBA" id="ARBA00022833"/>
    </source>
</evidence>
<protein>
    <recommendedName>
        <fullName evidence="4">RanBP2-type domain-containing protein</fullName>
    </recommendedName>
</protein>
<accession>A0A815NFF3</accession>
<name>A0A815NFF3_9BILA</name>
<evidence type="ECO:0000256" key="1">
    <source>
        <dbReference type="ARBA" id="ARBA00022723"/>
    </source>
</evidence>
<organism evidence="5 6">
    <name type="scientific">Adineta steineri</name>
    <dbReference type="NCBI Taxonomy" id="433720"/>
    <lineage>
        <taxon>Eukaryota</taxon>
        <taxon>Metazoa</taxon>
        <taxon>Spiralia</taxon>
        <taxon>Gnathifera</taxon>
        <taxon>Rotifera</taxon>
        <taxon>Eurotatoria</taxon>
        <taxon>Bdelloidea</taxon>
        <taxon>Adinetida</taxon>
        <taxon>Adinetidae</taxon>
        <taxon>Adineta</taxon>
    </lineage>
</organism>
<dbReference type="Proteomes" id="UP000663832">
    <property type="component" value="Unassembled WGS sequence"/>
</dbReference>
<proteinExistence type="predicted"/>
<keyword evidence="1" id="KW-0479">Metal-binding</keyword>